<dbReference type="InterPro" id="IPR004045">
    <property type="entry name" value="Glutathione_S-Trfase_N"/>
</dbReference>
<dbReference type="Gene3D" id="1.20.1050.10">
    <property type="match status" value="1"/>
</dbReference>
<dbReference type="SUPFAM" id="SSF52833">
    <property type="entry name" value="Thioredoxin-like"/>
    <property type="match status" value="1"/>
</dbReference>
<dbReference type="InterPro" id="IPR036249">
    <property type="entry name" value="Thioredoxin-like_sf"/>
</dbReference>
<dbReference type="CDD" id="cd03202">
    <property type="entry name" value="GST_C_etherase_LigE"/>
    <property type="match status" value="1"/>
</dbReference>
<sequence>MQRILYSLACADRVRHYSPHVWKIILALKHKGLDFELKPVSFKEISQIEDGSFKSIPVLNDNGHLEGDSFGIAVYLEERYRDGDSLFGGEGGLATARFVEGFSQAVIHPPVSTIAVLDMHAMMSPEDQAYFRAAREKRFGKSLEAFHANKDVELAGLAARLAPMRIVLEKQPWMGGQRPLFADYILFGALQWARICTPTKLLADDDPITEWFERCLDLHGGIGRSAAASVEHDIQHTML</sequence>
<dbReference type="GO" id="GO:0016740">
    <property type="term" value="F:transferase activity"/>
    <property type="evidence" value="ECO:0007669"/>
    <property type="project" value="UniProtKB-KW"/>
</dbReference>
<feature type="domain" description="GST N-terminal" evidence="1">
    <location>
        <begin position="8"/>
        <end position="84"/>
    </location>
</feature>
<dbReference type="Proteomes" id="UP000199548">
    <property type="component" value="Unassembled WGS sequence"/>
</dbReference>
<dbReference type="Pfam" id="PF22041">
    <property type="entry name" value="GST_C_7"/>
    <property type="match status" value="1"/>
</dbReference>
<keyword evidence="3" id="KW-1185">Reference proteome</keyword>
<dbReference type="InterPro" id="IPR054416">
    <property type="entry name" value="GST_UstS-like_C"/>
</dbReference>
<dbReference type="Pfam" id="PF13417">
    <property type="entry name" value="GST_N_3"/>
    <property type="match status" value="1"/>
</dbReference>
<name>A0A1I3EUY4_9BURK</name>
<organism evidence="2 3">
    <name type="scientific">Paraburkholderia megapolitana</name>
    <dbReference type="NCBI Taxonomy" id="420953"/>
    <lineage>
        <taxon>Bacteria</taxon>
        <taxon>Pseudomonadati</taxon>
        <taxon>Pseudomonadota</taxon>
        <taxon>Betaproteobacteria</taxon>
        <taxon>Burkholderiales</taxon>
        <taxon>Burkholderiaceae</taxon>
        <taxon>Paraburkholderia</taxon>
    </lineage>
</organism>
<dbReference type="AlphaFoldDB" id="A0A1I3EUY4"/>
<dbReference type="EMBL" id="FOQU01000001">
    <property type="protein sequence ID" value="SFI02776.1"/>
    <property type="molecule type" value="Genomic_DNA"/>
</dbReference>
<evidence type="ECO:0000313" key="3">
    <source>
        <dbReference type="Proteomes" id="UP000199548"/>
    </source>
</evidence>
<dbReference type="OrthoDB" id="9782992at2"/>
<keyword evidence="2" id="KW-0808">Transferase</keyword>
<dbReference type="Gene3D" id="3.40.30.10">
    <property type="entry name" value="Glutaredoxin"/>
    <property type="match status" value="1"/>
</dbReference>
<evidence type="ECO:0000259" key="1">
    <source>
        <dbReference type="PROSITE" id="PS50404"/>
    </source>
</evidence>
<evidence type="ECO:0000313" key="2">
    <source>
        <dbReference type="EMBL" id="SFI02776.1"/>
    </source>
</evidence>
<dbReference type="InterPro" id="IPR036282">
    <property type="entry name" value="Glutathione-S-Trfase_C_sf"/>
</dbReference>
<protein>
    <submittedName>
        <fullName evidence="2">Glutathione S-transferase</fullName>
    </submittedName>
</protein>
<proteinExistence type="predicted"/>
<dbReference type="STRING" id="420953.SAMN05192543_1011110"/>
<gene>
    <name evidence="2" type="ORF">SAMN05192543_1011110</name>
</gene>
<dbReference type="SUPFAM" id="SSF47616">
    <property type="entry name" value="GST C-terminal domain-like"/>
    <property type="match status" value="1"/>
</dbReference>
<accession>A0A1I3EUY4</accession>
<dbReference type="PROSITE" id="PS50404">
    <property type="entry name" value="GST_NTER"/>
    <property type="match status" value="1"/>
</dbReference>
<reference evidence="2 3" key="1">
    <citation type="submission" date="2016-10" db="EMBL/GenBank/DDBJ databases">
        <authorList>
            <person name="de Groot N.N."/>
        </authorList>
    </citation>
    <scope>NUCLEOTIDE SEQUENCE [LARGE SCALE GENOMIC DNA]</scope>
    <source>
        <strain evidence="2 3">LMG 23650</strain>
    </source>
</reference>
<dbReference type="RefSeq" id="WP_091008501.1">
    <property type="nucleotide sequence ID" value="NZ_CP041743.1"/>
</dbReference>